<evidence type="ECO:0000313" key="2">
    <source>
        <dbReference type="Proteomes" id="UP000762676"/>
    </source>
</evidence>
<dbReference type="Proteomes" id="UP000762676">
    <property type="component" value="Unassembled WGS sequence"/>
</dbReference>
<dbReference type="EMBL" id="BMAT01011479">
    <property type="protein sequence ID" value="GFR73500.1"/>
    <property type="molecule type" value="Genomic_DNA"/>
</dbReference>
<dbReference type="AlphaFoldDB" id="A0AAV4FKX0"/>
<comment type="caution">
    <text evidence="1">The sequence shown here is derived from an EMBL/GenBank/DDBJ whole genome shotgun (WGS) entry which is preliminary data.</text>
</comment>
<protein>
    <submittedName>
        <fullName evidence="1">Uncharacterized protein</fullName>
    </submittedName>
</protein>
<sequence length="82" mass="9085">MRRKAPTMGSSQFPIAEKKIKIQMLKGECCVSLAPFASPDRVGRIAQGSVLRRSACTFSVVRGLRRDKALRRPQYSAVANSF</sequence>
<accession>A0AAV4FKX0</accession>
<name>A0AAV4FKX0_9GAST</name>
<reference evidence="1 2" key="1">
    <citation type="journal article" date="2021" name="Elife">
        <title>Chloroplast acquisition without the gene transfer in kleptoplastic sea slugs, Plakobranchus ocellatus.</title>
        <authorList>
            <person name="Maeda T."/>
            <person name="Takahashi S."/>
            <person name="Yoshida T."/>
            <person name="Shimamura S."/>
            <person name="Takaki Y."/>
            <person name="Nagai Y."/>
            <person name="Toyoda A."/>
            <person name="Suzuki Y."/>
            <person name="Arimoto A."/>
            <person name="Ishii H."/>
            <person name="Satoh N."/>
            <person name="Nishiyama T."/>
            <person name="Hasebe M."/>
            <person name="Maruyama T."/>
            <person name="Minagawa J."/>
            <person name="Obokata J."/>
            <person name="Shigenobu S."/>
        </authorList>
    </citation>
    <scope>NUCLEOTIDE SEQUENCE [LARGE SCALE GENOMIC DNA]</scope>
</reference>
<evidence type="ECO:0000313" key="1">
    <source>
        <dbReference type="EMBL" id="GFR73500.1"/>
    </source>
</evidence>
<keyword evidence="2" id="KW-1185">Reference proteome</keyword>
<gene>
    <name evidence="1" type="ORF">ElyMa_005731700</name>
</gene>
<organism evidence="1 2">
    <name type="scientific">Elysia marginata</name>
    <dbReference type="NCBI Taxonomy" id="1093978"/>
    <lineage>
        <taxon>Eukaryota</taxon>
        <taxon>Metazoa</taxon>
        <taxon>Spiralia</taxon>
        <taxon>Lophotrochozoa</taxon>
        <taxon>Mollusca</taxon>
        <taxon>Gastropoda</taxon>
        <taxon>Heterobranchia</taxon>
        <taxon>Euthyneura</taxon>
        <taxon>Panpulmonata</taxon>
        <taxon>Sacoglossa</taxon>
        <taxon>Placobranchoidea</taxon>
        <taxon>Plakobranchidae</taxon>
        <taxon>Elysia</taxon>
    </lineage>
</organism>
<proteinExistence type="predicted"/>